<name>A0A0G1XQ24_9BACT</name>
<dbReference type="EMBL" id="LCRI01000007">
    <property type="protein sequence ID" value="KKW33036.1"/>
    <property type="molecule type" value="Genomic_DNA"/>
</dbReference>
<dbReference type="PANTHER" id="PTHR43804:SF7">
    <property type="entry name" value="LD18447P"/>
    <property type="match status" value="1"/>
</dbReference>
<comment type="similarity">
    <text evidence="2 5">Belongs to the prokaryotic/mitochondrial release factor family.</text>
</comment>
<dbReference type="FunFam" id="3.30.70.1660:FF:000002">
    <property type="entry name" value="Peptide chain release factor 1"/>
    <property type="match status" value="1"/>
</dbReference>
<evidence type="ECO:0000256" key="1">
    <source>
        <dbReference type="ARBA" id="ARBA00002986"/>
    </source>
</evidence>
<dbReference type="Gene3D" id="3.30.160.20">
    <property type="match status" value="1"/>
</dbReference>
<dbReference type="InterPro" id="IPR004373">
    <property type="entry name" value="RF-1"/>
</dbReference>
<dbReference type="GO" id="GO:0005737">
    <property type="term" value="C:cytoplasm"/>
    <property type="evidence" value="ECO:0007669"/>
    <property type="project" value="UniProtKB-SubCell"/>
</dbReference>
<dbReference type="SMART" id="SM00937">
    <property type="entry name" value="PCRF"/>
    <property type="match status" value="1"/>
</dbReference>
<dbReference type="Proteomes" id="UP000034711">
    <property type="component" value="Unassembled WGS sequence"/>
</dbReference>
<evidence type="ECO:0000313" key="9">
    <source>
        <dbReference type="Proteomes" id="UP000034711"/>
    </source>
</evidence>
<proteinExistence type="inferred from homology"/>
<feature type="modified residue" description="N5-methylglutamine" evidence="5">
    <location>
        <position position="235"/>
    </location>
</feature>
<sequence>MDLLKELQVVKQKAQELETQLSGAAVLSNPKKMREVNEAYAALREIREIGERYEKILEEKMGAELALKETTDAAMRDFLESEITELEAKLPKLEQELLGALVPPDPLDKKNIVMEVRAGTGGDEAGLFAAELIRMYMRYAERNGWKVNLVSDSRNDQGGFKEAILLISGKNVYSQLKYESGVHRVQRVPETEKAGRVHTSTVTVAVLPEAKDVDIQIDPKDLKIETMTAGGHGGQSVNTTYSAVRLTHIPSGLVVSCQDERSQGQNRERAMQILRSRLFALEEEKRRLEREETRRGQIGTGERSEKIRTYNFPQDRVTDHRIGESFHNLPAIMDGDIEKIFLALKRV</sequence>
<comment type="caution">
    <text evidence="8">The sequence shown here is derived from an EMBL/GenBank/DDBJ whole genome shotgun (WGS) entry which is preliminary data.</text>
</comment>
<dbReference type="PATRIC" id="fig|1618980.3.peg.167"/>
<dbReference type="Pfam" id="PF00472">
    <property type="entry name" value="RF-1"/>
    <property type="match status" value="1"/>
</dbReference>
<dbReference type="InterPro" id="IPR005139">
    <property type="entry name" value="PCRF"/>
</dbReference>
<keyword evidence="4 5" id="KW-0648">Protein biosynthesis</keyword>
<protein>
    <recommendedName>
        <fullName evidence="5 6">Peptide chain release factor 1</fullName>
        <shortName evidence="5">RF-1</shortName>
    </recommendedName>
</protein>
<evidence type="ECO:0000256" key="5">
    <source>
        <dbReference type="HAMAP-Rule" id="MF_00093"/>
    </source>
</evidence>
<evidence type="ECO:0000256" key="6">
    <source>
        <dbReference type="NCBIfam" id="TIGR00019"/>
    </source>
</evidence>
<dbReference type="NCBIfam" id="TIGR00019">
    <property type="entry name" value="prfA"/>
    <property type="match status" value="1"/>
</dbReference>
<evidence type="ECO:0000256" key="2">
    <source>
        <dbReference type="ARBA" id="ARBA00010835"/>
    </source>
</evidence>
<dbReference type="GO" id="GO:0016149">
    <property type="term" value="F:translation release factor activity, codon specific"/>
    <property type="evidence" value="ECO:0007669"/>
    <property type="project" value="UniProtKB-UniRule"/>
</dbReference>
<keyword evidence="5" id="KW-0963">Cytoplasm</keyword>
<organism evidence="8 9">
    <name type="scientific">Candidatus Uhrbacteria bacterium GW2011_GWA2_53_10</name>
    <dbReference type="NCBI Taxonomy" id="1618980"/>
    <lineage>
        <taxon>Bacteria</taxon>
        <taxon>Candidatus Uhriibacteriota</taxon>
    </lineage>
</organism>
<gene>
    <name evidence="5" type="primary">prfA</name>
    <name evidence="8" type="ORF">UY77_C0007G0009</name>
</gene>
<keyword evidence="3 5" id="KW-0488">Methylation</keyword>
<evidence type="ECO:0000256" key="4">
    <source>
        <dbReference type="ARBA" id="ARBA00022917"/>
    </source>
</evidence>
<accession>A0A0G1XQ24</accession>
<evidence type="ECO:0000259" key="7">
    <source>
        <dbReference type="SMART" id="SM00937"/>
    </source>
</evidence>
<dbReference type="InterPro" id="IPR045853">
    <property type="entry name" value="Pep_chain_release_fac_I_sf"/>
</dbReference>
<dbReference type="Gene3D" id="3.30.70.1660">
    <property type="match status" value="1"/>
</dbReference>
<dbReference type="NCBIfam" id="NF001859">
    <property type="entry name" value="PRK00591.1"/>
    <property type="match status" value="1"/>
</dbReference>
<dbReference type="PANTHER" id="PTHR43804">
    <property type="entry name" value="LD18447P"/>
    <property type="match status" value="1"/>
</dbReference>
<dbReference type="InterPro" id="IPR000352">
    <property type="entry name" value="Pep_chain_release_fac_I"/>
</dbReference>
<dbReference type="SUPFAM" id="SSF75620">
    <property type="entry name" value="Release factor"/>
    <property type="match status" value="1"/>
</dbReference>
<reference evidence="8 9" key="1">
    <citation type="journal article" date="2015" name="Nature">
        <title>rRNA introns, odd ribosomes, and small enigmatic genomes across a large radiation of phyla.</title>
        <authorList>
            <person name="Brown C.T."/>
            <person name="Hug L.A."/>
            <person name="Thomas B.C."/>
            <person name="Sharon I."/>
            <person name="Castelle C.J."/>
            <person name="Singh A."/>
            <person name="Wilkins M.J."/>
            <person name="Williams K.H."/>
            <person name="Banfield J.F."/>
        </authorList>
    </citation>
    <scope>NUCLEOTIDE SEQUENCE [LARGE SCALE GENOMIC DNA]</scope>
</reference>
<dbReference type="Pfam" id="PF03462">
    <property type="entry name" value="PCRF"/>
    <property type="match status" value="1"/>
</dbReference>
<comment type="PTM">
    <text evidence="5">Methylated by PrmC. Methylation increases the termination efficiency of RF1.</text>
</comment>
<comment type="subcellular location">
    <subcellularLocation>
        <location evidence="5">Cytoplasm</location>
    </subcellularLocation>
</comment>
<dbReference type="Gene3D" id="6.10.140.1950">
    <property type="match status" value="1"/>
</dbReference>
<comment type="function">
    <text evidence="1 5">Peptide chain release factor 1 directs the termination of translation in response to the peptide chain termination codons UAG and UAA.</text>
</comment>
<dbReference type="HAMAP" id="MF_00093">
    <property type="entry name" value="Rel_fac_1"/>
    <property type="match status" value="1"/>
</dbReference>
<evidence type="ECO:0000256" key="3">
    <source>
        <dbReference type="ARBA" id="ARBA00022481"/>
    </source>
</evidence>
<dbReference type="AlphaFoldDB" id="A0A0G1XQ24"/>
<evidence type="ECO:0000313" key="8">
    <source>
        <dbReference type="EMBL" id="KKW33036.1"/>
    </source>
</evidence>
<dbReference type="FunFam" id="3.30.160.20:FF:000004">
    <property type="entry name" value="Peptide chain release factor 1"/>
    <property type="match status" value="1"/>
</dbReference>
<feature type="domain" description="Peptide chain release factor" evidence="7">
    <location>
        <begin position="64"/>
        <end position="179"/>
    </location>
</feature>
<dbReference type="InterPro" id="IPR050057">
    <property type="entry name" value="Prokaryotic/Mito_RF"/>
</dbReference>